<name>A0A2W4WL34_9CYAN</name>
<proteinExistence type="predicted"/>
<evidence type="ECO:0000313" key="2">
    <source>
        <dbReference type="Proteomes" id="UP000249081"/>
    </source>
</evidence>
<sequence length="154" mass="17775">MGFKPYEFRSWESSFRGLCLIHVSASKEFEDEFEDYLEHGEIAKEEIKQMRKSIIGFAIVTNMLWIEESQTWAHKMENPAIFDEFIPCPGALNYWSPYKNKPEQSVAFHKAWDMIEANAYVEADPEECVISLSVFGLEDVKAESSERVLITPAP</sequence>
<evidence type="ECO:0000313" key="1">
    <source>
        <dbReference type="EMBL" id="PZO45834.1"/>
    </source>
</evidence>
<dbReference type="Gene3D" id="2.30.130.30">
    <property type="entry name" value="Hypothetical protein"/>
    <property type="match status" value="1"/>
</dbReference>
<comment type="caution">
    <text evidence="1">The sequence shown here is derived from an EMBL/GenBank/DDBJ whole genome shotgun (WGS) entry which is preliminary data.</text>
</comment>
<protein>
    <submittedName>
        <fullName evidence="1">Uncharacterized protein</fullName>
    </submittedName>
</protein>
<organism evidence="1 2">
    <name type="scientific">Shackletoniella antarctica</name>
    <dbReference type="NCBI Taxonomy" id="268115"/>
    <lineage>
        <taxon>Bacteria</taxon>
        <taxon>Bacillati</taxon>
        <taxon>Cyanobacteriota</taxon>
        <taxon>Cyanophyceae</taxon>
        <taxon>Oculatellales</taxon>
        <taxon>Oculatellaceae</taxon>
        <taxon>Shackletoniella</taxon>
    </lineage>
</organism>
<dbReference type="SUPFAM" id="SSF88697">
    <property type="entry name" value="PUA domain-like"/>
    <property type="match status" value="1"/>
</dbReference>
<dbReference type="Proteomes" id="UP000249081">
    <property type="component" value="Unassembled WGS sequence"/>
</dbReference>
<dbReference type="InterPro" id="IPR015947">
    <property type="entry name" value="PUA-like_sf"/>
</dbReference>
<dbReference type="AlphaFoldDB" id="A0A2W4WL34"/>
<dbReference type="EMBL" id="QBMN01000001">
    <property type="protein sequence ID" value="PZO45834.1"/>
    <property type="molecule type" value="Genomic_DNA"/>
</dbReference>
<accession>A0A2W4WL34</accession>
<gene>
    <name evidence="1" type="ORF">DCF17_00350</name>
</gene>
<reference evidence="1 2" key="2">
    <citation type="submission" date="2018-06" db="EMBL/GenBank/DDBJ databases">
        <title>Metagenomic assembly of (sub)arctic Cyanobacteria and their associated microbiome from non-axenic cultures.</title>
        <authorList>
            <person name="Baurain D."/>
        </authorList>
    </citation>
    <scope>NUCLEOTIDE SEQUENCE [LARGE SCALE GENOMIC DNA]</scope>
    <source>
        <strain evidence="1">ULC041bin1</strain>
    </source>
</reference>
<reference evidence="2" key="1">
    <citation type="submission" date="2018-04" db="EMBL/GenBank/DDBJ databases">
        <authorList>
            <person name="Cornet L."/>
        </authorList>
    </citation>
    <scope>NUCLEOTIDE SEQUENCE [LARGE SCALE GENOMIC DNA]</scope>
</reference>